<feature type="domain" description="CAAX prenyl protease 2/Lysostaphin resistance protein A-like" evidence="3">
    <location>
        <begin position="144"/>
        <end position="247"/>
    </location>
</feature>
<keyword evidence="4" id="KW-0645">Protease</keyword>
<keyword evidence="2" id="KW-0812">Transmembrane</keyword>
<keyword evidence="2" id="KW-1133">Transmembrane helix</keyword>
<organism evidence="4 5">
    <name type="scientific">Geodermatophilus dictyosporus</name>
    <dbReference type="NCBI Taxonomy" id="1523247"/>
    <lineage>
        <taxon>Bacteria</taxon>
        <taxon>Bacillati</taxon>
        <taxon>Actinomycetota</taxon>
        <taxon>Actinomycetes</taxon>
        <taxon>Geodermatophilales</taxon>
        <taxon>Geodermatophilaceae</taxon>
        <taxon>Geodermatophilus</taxon>
    </lineage>
</organism>
<accession>A0A1I5NF86</accession>
<feature type="transmembrane region" description="Helical" evidence="2">
    <location>
        <begin position="227"/>
        <end position="245"/>
    </location>
</feature>
<gene>
    <name evidence="4" type="ORF">SAMN05660464_2450</name>
</gene>
<feature type="transmembrane region" description="Helical" evidence="2">
    <location>
        <begin position="203"/>
        <end position="220"/>
    </location>
</feature>
<keyword evidence="2" id="KW-0472">Membrane</keyword>
<dbReference type="STRING" id="1523247.SAMN05660464_2450"/>
<feature type="transmembrane region" description="Helical" evidence="2">
    <location>
        <begin position="67"/>
        <end position="87"/>
    </location>
</feature>
<sequence length="292" mass="29845">MSAIEHTPAPPPPRAAAGTRGLRARAARRPLTALLAVTLPLGWALLAVPALAFHGIVPGGPLPMEPFVLALTLLVMLPTVLWVTAAADGRAGVRALLARVFRWRFGVGQWVAVLLALPVTTLAVGAALGRSVTAADLPSLLGGAVVDLVVAVVVINLWEETVWAGFVQTRLEHRHGLVVAAALTALAFGGIHLPMLLATDVTASGLLGAVAYLLLAAVLVRLVVGLFLRLTAGSVLAVAVLHATWNASSGEGDVVDELLSGGQPVLPAVLAVVLVAAVAAALLARRRPATVG</sequence>
<keyword evidence="5" id="KW-1185">Reference proteome</keyword>
<dbReference type="GO" id="GO:0004175">
    <property type="term" value="F:endopeptidase activity"/>
    <property type="evidence" value="ECO:0007669"/>
    <property type="project" value="UniProtKB-ARBA"/>
</dbReference>
<dbReference type="GO" id="GO:0080120">
    <property type="term" value="P:CAAX-box protein maturation"/>
    <property type="evidence" value="ECO:0007669"/>
    <property type="project" value="UniProtKB-ARBA"/>
</dbReference>
<feature type="region of interest" description="Disordered" evidence="1">
    <location>
        <begin position="1"/>
        <end position="21"/>
    </location>
</feature>
<evidence type="ECO:0000313" key="4">
    <source>
        <dbReference type="EMBL" id="SFP19871.1"/>
    </source>
</evidence>
<dbReference type="EMBL" id="FOWQ01000003">
    <property type="protein sequence ID" value="SFP19871.1"/>
    <property type="molecule type" value="Genomic_DNA"/>
</dbReference>
<evidence type="ECO:0000256" key="2">
    <source>
        <dbReference type="SAM" id="Phobius"/>
    </source>
</evidence>
<keyword evidence="4" id="KW-0378">Hydrolase</keyword>
<dbReference type="OrthoDB" id="3693644at2"/>
<dbReference type="RefSeq" id="WP_091109286.1">
    <property type="nucleotide sequence ID" value="NZ_FOWQ01000003.1"/>
</dbReference>
<dbReference type="AlphaFoldDB" id="A0A1I5NF86"/>
<feature type="transmembrane region" description="Helical" evidence="2">
    <location>
        <begin position="140"/>
        <end position="158"/>
    </location>
</feature>
<dbReference type="Pfam" id="PF02517">
    <property type="entry name" value="Rce1-like"/>
    <property type="match status" value="1"/>
</dbReference>
<proteinExistence type="predicted"/>
<feature type="transmembrane region" description="Helical" evidence="2">
    <location>
        <begin position="265"/>
        <end position="284"/>
    </location>
</feature>
<feature type="transmembrane region" description="Helical" evidence="2">
    <location>
        <begin position="107"/>
        <end position="128"/>
    </location>
</feature>
<feature type="transmembrane region" description="Helical" evidence="2">
    <location>
        <begin position="178"/>
        <end position="197"/>
    </location>
</feature>
<reference evidence="5" key="1">
    <citation type="submission" date="2016-10" db="EMBL/GenBank/DDBJ databases">
        <authorList>
            <person name="Varghese N."/>
            <person name="Submissions S."/>
        </authorList>
    </citation>
    <scope>NUCLEOTIDE SEQUENCE [LARGE SCALE GENOMIC DNA]</scope>
    <source>
        <strain evidence="5">DSM 44208</strain>
    </source>
</reference>
<evidence type="ECO:0000313" key="5">
    <source>
        <dbReference type="Proteomes" id="UP000198857"/>
    </source>
</evidence>
<dbReference type="Proteomes" id="UP000198857">
    <property type="component" value="Unassembled WGS sequence"/>
</dbReference>
<feature type="transmembrane region" description="Helical" evidence="2">
    <location>
        <begin position="31"/>
        <end position="55"/>
    </location>
</feature>
<protein>
    <submittedName>
        <fullName evidence="4">CAAX protease self-immunity</fullName>
    </submittedName>
</protein>
<name>A0A1I5NF86_9ACTN</name>
<evidence type="ECO:0000259" key="3">
    <source>
        <dbReference type="Pfam" id="PF02517"/>
    </source>
</evidence>
<dbReference type="GO" id="GO:0006508">
    <property type="term" value="P:proteolysis"/>
    <property type="evidence" value="ECO:0007669"/>
    <property type="project" value="UniProtKB-KW"/>
</dbReference>
<dbReference type="InterPro" id="IPR003675">
    <property type="entry name" value="Rce1/LyrA-like_dom"/>
</dbReference>
<evidence type="ECO:0000256" key="1">
    <source>
        <dbReference type="SAM" id="MobiDB-lite"/>
    </source>
</evidence>